<organism evidence="2 3">
    <name type="scientific">Puccinia graminis f. sp. tritici</name>
    <dbReference type="NCBI Taxonomy" id="56615"/>
    <lineage>
        <taxon>Eukaryota</taxon>
        <taxon>Fungi</taxon>
        <taxon>Dikarya</taxon>
        <taxon>Basidiomycota</taxon>
        <taxon>Pucciniomycotina</taxon>
        <taxon>Pucciniomycetes</taxon>
        <taxon>Pucciniales</taxon>
        <taxon>Pucciniaceae</taxon>
        <taxon>Puccinia</taxon>
    </lineage>
</organism>
<feature type="region of interest" description="Disordered" evidence="1">
    <location>
        <begin position="21"/>
        <end position="54"/>
    </location>
</feature>
<dbReference type="AlphaFoldDB" id="A0A5B0R3T1"/>
<gene>
    <name evidence="2" type="ORF">PGT21_036445</name>
</gene>
<evidence type="ECO:0000313" key="2">
    <source>
        <dbReference type="EMBL" id="KAA1119943.1"/>
    </source>
</evidence>
<evidence type="ECO:0000256" key="1">
    <source>
        <dbReference type="SAM" id="MobiDB-lite"/>
    </source>
</evidence>
<sequence length="54" mass="5664">MTGSATPAKALLRLLDVGGHEEGSLISRKEPSSLGQSSRKSEDKGLVQSAPSWI</sequence>
<comment type="caution">
    <text evidence="2">The sequence shown here is derived from an EMBL/GenBank/DDBJ whole genome shotgun (WGS) entry which is preliminary data.</text>
</comment>
<reference evidence="2 3" key="1">
    <citation type="submission" date="2019-05" db="EMBL/GenBank/DDBJ databases">
        <title>Emergence of the Ug99 lineage of the wheat stem rust pathogen through somatic hybridization.</title>
        <authorList>
            <person name="Li F."/>
            <person name="Upadhyaya N.M."/>
            <person name="Sperschneider J."/>
            <person name="Matny O."/>
            <person name="Nguyen-Phuc H."/>
            <person name="Mago R."/>
            <person name="Raley C."/>
            <person name="Miller M.E."/>
            <person name="Silverstein K.A.T."/>
            <person name="Henningsen E."/>
            <person name="Hirsch C.D."/>
            <person name="Visser B."/>
            <person name="Pretorius Z.A."/>
            <person name="Steffenson B.J."/>
            <person name="Schwessinger B."/>
            <person name="Dodds P.N."/>
            <person name="Figueroa M."/>
        </authorList>
    </citation>
    <scope>NUCLEOTIDE SEQUENCE [LARGE SCALE GENOMIC DNA]</scope>
    <source>
        <strain evidence="2">21-0</strain>
    </source>
</reference>
<dbReference type="EMBL" id="VSWC01000001">
    <property type="protein sequence ID" value="KAA1119943.1"/>
    <property type="molecule type" value="Genomic_DNA"/>
</dbReference>
<protein>
    <submittedName>
        <fullName evidence="2">Uncharacterized protein</fullName>
    </submittedName>
</protein>
<accession>A0A5B0R3T1</accession>
<dbReference type="Proteomes" id="UP000324748">
    <property type="component" value="Unassembled WGS sequence"/>
</dbReference>
<proteinExistence type="predicted"/>
<keyword evidence="3" id="KW-1185">Reference proteome</keyword>
<evidence type="ECO:0000313" key="3">
    <source>
        <dbReference type="Proteomes" id="UP000324748"/>
    </source>
</evidence>
<feature type="compositionally biased region" description="Basic and acidic residues" evidence="1">
    <location>
        <begin position="21"/>
        <end position="31"/>
    </location>
</feature>
<name>A0A5B0R3T1_PUCGR</name>